<evidence type="ECO:0000256" key="2">
    <source>
        <dbReference type="SAM" id="MobiDB-lite"/>
    </source>
</evidence>
<dbReference type="GO" id="GO:0030313">
    <property type="term" value="C:cell envelope"/>
    <property type="evidence" value="ECO:0007669"/>
    <property type="project" value="UniProtKB-SubCell"/>
</dbReference>
<feature type="signal peptide" evidence="3">
    <location>
        <begin position="1"/>
        <end position="35"/>
    </location>
</feature>
<sequence>MSGLSRRLARTGAVIASMLAMVLTVAMAPAVGASAAEGWSAGLTDQQIHSSYGFIKWMTVNGDSADQRADARRALYNLEDAMTNKEFPTYTHLGQVSDATSLDNTRKALREDIRSNQFRTGLKNEPCRMDLPEGKGRRCDDPNKRLQVQRMNLQLLVIAQSAANYTYATGDHYHGGSAENIGGIENFYNEKSEYDRDMTDGRIDGKAADGSVAYNSGHYVNYVNDKYVYASGGMYGNGTTEGNGFVQEYYLAEGKGPITKPYVPGFGFPNDIVPEDSDYVTNQGMTLPQNLLAKFDQYTAMLDANTTYTVSFDSAGGSTVASQTVRKNAKATQPANPTRSGYSFAGWYSGSAKWDFSKPVTGNLTLTAKWTRNATPSKPTDPSKPSSKKVPVYRVYNRNSGLHHYTTSKAENDMLVRLGWRDENHGKSSFITVSKDTPGARPVYREYNRRSGNHNWTLNKAEHDMLVRLGWKDEGIAWYTSPTGQNVYRLYNPKPYHKPKNGRGNGGGEHVYTTSYAEYLAVIRAGWRGEGVAWKSL</sequence>
<dbReference type="OrthoDB" id="5619888at2"/>
<dbReference type="Pfam" id="PF09479">
    <property type="entry name" value="Flg_new"/>
    <property type="match status" value="1"/>
</dbReference>
<feature type="region of interest" description="Disordered" evidence="2">
    <location>
        <begin position="371"/>
        <end position="390"/>
    </location>
</feature>
<feature type="compositionally biased region" description="Low complexity" evidence="2">
    <location>
        <begin position="375"/>
        <end position="389"/>
    </location>
</feature>
<feature type="domain" description="DUF5648" evidence="4">
    <location>
        <begin position="391"/>
        <end position="536"/>
    </location>
</feature>
<keyword evidence="6" id="KW-1185">Reference proteome</keyword>
<dbReference type="Pfam" id="PF18885">
    <property type="entry name" value="DUF5648"/>
    <property type="match status" value="1"/>
</dbReference>
<dbReference type="Gene3D" id="2.60.40.4270">
    <property type="entry name" value="Listeria-Bacteroides repeat domain"/>
    <property type="match status" value="1"/>
</dbReference>
<evidence type="ECO:0000256" key="1">
    <source>
        <dbReference type="ARBA" id="ARBA00004196"/>
    </source>
</evidence>
<evidence type="ECO:0000259" key="4">
    <source>
        <dbReference type="Pfam" id="PF18885"/>
    </source>
</evidence>
<comment type="caution">
    <text evidence="5">The sequence shown here is derived from an EMBL/GenBank/DDBJ whole genome shotgun (WGS) entry which is preliminary data.</text>
</comment>
<comment type="subcellular location">
    <subcellularLocation>
        <location evidence="1">Cell envelope</location>
    </subcellularLocation>
</comment>
<reference evidence="5 6" key="1">
    <citation type="submission" date="2017-10" db="EMBL/GenBank/DDBJ databases">
        <title>Draft genome sequences of strains TRE 1, TRE 9, TRE H and TRI 7, isolated from tamarins, belonging to four potential novel Bifidobacterium species.</title>
        <authorList>
            <person name="Mattarelli P."/>
            <person name="Modesto M."/>
            <person name="Puglisi E."/>
            <person name="Morelli L."/>
            <person name="Spezio C."/>
            <person name="Bonetti A."/>
            <person name="Sandri C."/>
        </authorList>
    </citation>
    <scope>NUCLEOTIDE SEQUENCE [LARGE SCALE GENOMIC DNA]</scope>
    <source>
        <strain evidence="6">TRI7</strain>
    </source>
</reference>
<dbReference type="InterPro" id="IPR042229">
    <property type="entry name" value="Listeria/Bacterioides_rpt_sf"/>
</dbReference>
<evidence type="ECO:0000256" key="3">
    <source>
        <dbReference type="SAM" id="SignalP"/>
    </source>
</evidence>
<dbReference type="RefSeq" id="WP_100513806.1">
    <property type="nucleotide sequence ID" value="NZ_PEBK01000014.1"/>
</dbReference>
<evidence type="ECO:0000313" key="6">
    <source>
        <dbReference type="Proteomes" id="UP000231451"/>
    </source>
</evidence>
<dbReference type="Proteomes" id="UP000231451">
    <property type="component" value="Unassembled WGS sequence"/>
</dbReference>
<keyword evidence="3" id="KW-0732">Signal</keyword>
<dbReference type="AlphaFoldDB" id="A0A2M9HC80"/>
<dbReference type="InterPro" id="IPR043708">
    <property type="entry name" value="DUF5648"/>
</dbReference>
<organism evidence="5 6">
    <name type="scientific">Bifidobacterium simiarum</name>
    <dbReference type="NCBI Taxonomy" id="2045441"/>
    <lineage>
        <taxon>Bacteria</taxon>
        <taxon>Bacillati</taxon>
        <taxon>Actinomycetota</taxon>
        <taxon>Actinomycetes</taxon>
        <taxon>Bifidobacteriales</taxon>
        <taxon>Bifidobacteriaceae</taxon>
        <taxon>Bifidobacterium</taxon>
    </lineage>
</organism>
<protein>
    <recommendedName>
        <fullName evidence="4">DUF5648 domain-containing protein</fullName>
    </recommendedName>
</protein>
<dbReference type="NCBIfam" id="TIGR02543">
    <property type="entry name" value="List_Bact_rpt"/>
    <property type="match status" value="1"/>
</dbReference>
<dbReference type="InterPro" id="IPR013378">
    <property type="entry name" value="InlB-like_B-rpt"/>
</dbReference>
<name>A0A2M9HC80_9BIFI</name>
<dbReference type="EMBL" id="PEBK01000014">
    <property type="protein sequence ID" value="PJM74402.1"/>
    <property type="molecule type" value="Genomic_DNA"/>
</dbReference>
<proteinExistence type="predicted"/>
<accession>A0A2M9HC80</accession>
<feature type="chain" id="PRO_5014902871" description="DUF5648 domain-containing protein" evidence="3">
    <location>
        <begin position="36"/>
        <end position="537"/>
    </location>
</feature>
<evidence type="ECO:0000313" key="5">
    <source>
        <dbReference type="EMBL" id="PJM74402.1"/>
    </source>
</evidence>
<gene>
    <name evidence="5" type="ORF">CSQ87_10385</name>
</gene>